<evidence type="ECO:0000256" key="2">
    <source>
        <dbReference type="SAM" id="Phobius"/>
    </source>
</evidence>
<reference evidence="3" key="1">
    <citation type="submission" date="2021-10" db="EMBL/GenBank/DDBJ databases">
        <title>Tropical sea cucumber genome reveals ecological adaptation and Cuvierian tubules defense mechanism.</title>
        <authorList>
            <person name="Chen T."/>
        </authorList>
    </citation>
    <scope>NUCLEOTIDE SEQUENCE</scope>
    <source>
        <strain evidence="3">Nanhai2018</strain>
        <tissue evidence="3">Muscle</tissue>
    </source>
</reference>
<dbReference type="AlphaFoldDB" id="A0A9Q1BR88"/>
<dbReference type="OrthoDB" id="10526564at2759"/>
<dbReference type="SUPFAM" id="SSF48726">
    <property type="entry name" value="Immunoglobulin"/>
    <property type="match status" value="1"/>
</dbReference>
<accession>A0A9Q1BR88</accession>
<organism evidence="3 4">
    <name type="scientific">Holothuria leucospilota</name>
    <name type="common">Black long sea cucumber</name>
    <name type="synonym">Mertensiothuria leucospilota</name>
    <dbReference type="NCBI Taxonomy" id="206669"/>
    <lineage>
        <taxon>Eukaryota</taxon>
        <taxon>Metazoa</taxon>
        <taxon>Echinodermata</taxon>
        <taxon>Eleutherozoa</taxon>
        <taxon>Echinozoa</taxon>
        <taxon>Holothuroidea</taxon>
        <taxon>Aspidochirotacea</taxon>
        <taxon>Aspidochirotida</taxon>
        <taxon>Holothuriidae</taxon>
        <taxon>Holothuria</taxon>
    </lineage>
</organism>
<keyword evidence="2" id="KW-0472">Membrane</keyword>
<dbReference type="Proteomes" id="UP001152320">
    <property type="component" value="Chromosome 13"/>
</dbReference>
<feature type="compositionally biased region" description="Basic and acidic residues" evidence="1">
    <location>
        <begin position="327"/>
        <end position="339"/>
    </location>
</feature>
<comment type="caution">
    <text evidence="3">The sequence shown here is derived from an EMBL/GenBank/DDBJ whole genome shotgun (WGS) entry which is preliminary data.</text>
</comment>
<keyword evidence="4" id="KW-1185">Reference proteome</keyword>
<sequence length="376" mass="42354">MDLIIKIFVAIYLLCVQSFTYVQPISFGLTEANLNAVIFAGEENIVLRCEVFNAKRASIQIVLGKVVIATNNETENVVEHIFPVVTLQDSGYYTCLVTFFSMSTGKQTLGENFHLVVHTTRPQCVHSKDMFYYQVGETVELSCFCLANDDCKWDRFHVGDNNREPLTTLDKRVHSSKSIVRSSVGPLSIKDNSTTFVCYYGPSDTEQCLIGPLVILPDISTASSPENDVTDTVTEAIQLNEMNIGKAGVVFLITAILIIFFFVVVFPLLVWVLCKRNSPLTHRSLEDREGDYAEVNMNEQTESNEVVHHNDPPENVYVDNEVQTSASKKESVGHYEIPRRQLNQSRKPSTSKKRRLLPDTPYTTRLGTVDDAYEIF</sequence>
<evidence type="ECO:0000313" key="3">
    <source>
        <dbReference type="EMBL" id="KAJ8031331.1"/>
    </source>
</evidence>
<keyword evidence="2" id="KW-1133">Transmembrane helix</keyword>
<name>A0A9Q1BR88_HOLLE</name>
<evidence type="ECO:0000256" key="1">
    <source>
        <dbReference type="SAM" id="MobiDB-lite"/>
    </source>
</evidence>
<evidence type="ECO:0000313" key="4">
    <source>
        <dbReference type="Proteomes" id="UP001152320"/>
    </source>
</evidence>
<proteinExistence type="predicted"/>
<feature type="region of interest" description="Disordered" evidence="1">
    <location>
        <begin position="325"/>
        <end position="362"/>
    </location>
</feature>
<dbReference type="InterPro" id="IPR036179">
    <property type="entry name" value="Ig-like_dom_sf"/>
</dbReference>
<keyword evidence="2" id="KW-0812">Transmembrane</keyword>
<feature type="transmembrane region" description="Helical" evidence="2">
    <location>
        <begin position="249"/>
        <end position="274"/>
    </location>
</feature>
<evidence type="ECO:0008006" key="5">
    <source>
        <dbReference type="Google" id="ProtNLM"/>
    </source>
</evidence>
<protein>
    <recommendedName>
        <fullName evidence="5">Ig-like domain-containing protein</fullName>
    </recommendedName>
</protein>
<gene>
    <name evidence="3" type="ORF">HOLleu_28030</name>
</gene>
<dbReference type="EMBL" id="JAIZAY010000013">
    <property type="protein sequence ID" value="KAJ8031331.1"/>
    <property type="molecule type" value="Genomic_DNA"/>
</dbReference>